<dbReference type="InterPro" id="IPR017937">
    <property type="entry name" value="Thioredoxin_CS"/>
</dbReference>
<dbReference type="PROSITE" id="PS51352">
    <property type="entry name" value="THIOREDOXIN_2"/>
    <property type="match status" value="1"/>
</dbReference>
<evidence type="ECO:0000313" key="5">
    <source>
        <dbReference type="EMBL" id="PKR80764.1"/>
    </source>
</evidence>
<dbReference type="InterPro" id="IPR013766">
    <property type="entry name" value="Thioredoxin_domain"/>
</dbReference>
<feature type="domain" description="Thioredoxin" evidence="4">
    <location>
        <begin position="329"/>
        <end position="490"/>
    </location>
</feature>
<keyword evidence="2" id="KW-0175">Coiled coil</keyword>
<dbReference type="PROSITE" id="PS00194">
    <property type="entry name" value="THIOREDOXIN_1"/>
    <property type="match status" value="1"/>
</dbReference>
<evidence type="ECO:0000256" key="3">
    <source>
        <dbReference type="SAM" id="SignalP"/>
    </source>
</evidence>
<dbReference type="InterPro" id="IPR000866">
    <property type="entry name" value="AhpC/TSA"/>
</dbReference>
<keyword evidence="6" id="KW-1185">Reference proteome</keyword>
<dbReference type="SUPFAM" id="SSF52833">
    <property type="entry name" value="Thioredoxin-like"/>
    <property type="match status" value="1"/>
</dbReference>
<dbReference type="InterPro" id="IPR025380">
    <property type="entry name" value="DUF4369"/>
</dbReference>
<keyword evidence="3" id="KW-0732">Signal</keyword>
<reference evidence="5 6" key="1">
    <citation type="submission" date="2017-12" db="EMBL/GenBank/DDBJ databases">
        <title>The draft genome sequence of Brumimicrobium saltpan LHR20.</title>
        <authorList>
            <person name="Do Z.-J."/>
            <person name="Luo H.-R."/>
        </authorList>
    </citation>
    <scope>NUCLEOTIDE SEQUENCE [LARGE SCALE GENOMIC DNA]</scope>
    <source>
        <strain evidence="5 6">LHR20</strain>
    </source>
</reference>
<dbReference type="Pfam" id="PF00578">
    <property type="entry name" value="AhpC-TSA"/>
    <property type="match status" value="1"/>
</dbReference>
<dbReference type="RefSeq" id="WP_101334546.1">
    <property type="nucleotide sequence ID" value="NZ_PJNI01000008.1"/>
</dbReference>
<gene>
    <name evidence="5" type="ORF">CW751_08310</name>
</gene>
<comment type="caution">
    <text evidence="5">The sequence shown here is derived from an EMBL/GenBank/DDBJ whole genome shotgun (WGS) entry which is preliminary data.</text>
</comment>
<dbReference type="AlphaFoldDB" id="A0A2I0R2F0"/>
<feature type="coiled-coil region" evidence="2">
    <location>
        <begin position="119"/>
        <end position="164"/>
    </location>
</feature>
<proteinExistence type="predicted"/>
<dbReference type="InterPro" id="IPR036249">
    <property type="entry name" value="Thioredoxin-like_sf"/>
</dbReference>
<evidence type="ECO:0000313" key="6">
    <source>
        <dbReference type="Proteomes" id="UP000236654"/>
    </source>
</evidence>
<dbReference type="OrthoDB" id="6399635at2"/>
<dbReference type="Proteomes" id="UP000236654">
    <property type="component" value="Unassembled WGS sequence"/>
</dbReference>
<dbReference type="Pfam" id="PF14289">
    <property type="entry name" value="DUF4369"/>
    <property type="match status" value="1"/>
</dbReference>
<keyword evidence="1" id="KW-0676">Redox-active center</keyword>
<evidence type="ECO:0000256" key="2">
    <source>
        <dbReference type="SAM" id="Coils"/>
    </source>
</evidence>
<dbReference type="Gene3D" id="3.40.30.10">
    <property type="entry name" value="Glutaredoxin"/>
    <property type="match status" value="1"/>
</dbReference>
<dbReference type="EMBL" id="PJNI01000008">
    <property type="protein sequence ID" value="PKR80764.1"/>
    <property type="molecule type" value="Genomic_DNA"/>
</dbReference>
<accession>A0A2I0R2F0</accession>
<evidence type="ECO:0000256" key="1">
    <source>
        <dbReference type="ARBA" id="ARBA00023284"/>
    </source>
</evidence>
<evidence type="ECO:0000259" key="4">
    <source>
        <dbReference type="PROSITE" id="PS51352"/>
    </source>
</evidence>
<feature type="chain" id="PRO_5014141682" description="Thioredoxin domain-containing protein" evidence="3">
    <location>
        <begin position="22"/>
        <end position="508"/>
    </location>
</feature>
<feature type="signal peptide" evidence="3">
    <location>
        <begin position="1"/>
        <end position="21"/>
    </location>
</feature>
<name>A0A2I0R2F0_9FLAO</name>
<sequence length="508" mass="59145">MKIINTLILTALLGFSGFSQDLTFKVTGIKDTTVHLVKYVGSKLYYADTAQLVNSKVTFDGSKQDPGIMALLLPGQRYFEFIHNNEKVHIETKSPNYVDHMVVKSSKENKIFLDYIRFMKRSRETAEGFQSKLSNIEDKNSKEAKELKNKVNEVGDKVKAYQNKVVKDNPNTLAAAIIKMSTDLEIPESPKDENGDPINENFSYEYYRDHYFDHIDLTDDRLVNTPLLQNKIEYYYSKKMLLQHPDTLIKYIHPIVDELDESSMMYRFFVTNITSHFEKSKIMGMDKVSNYMINRYYCATNDQGEYKGHWMEKEKLDELCKDTKKRLRLVQGEIPPNLILPDSTNQKWYNLYETEADYTILYFWDPGCGHCKTVTPKLETLYSEKFKARNVEIFAVGKATGDDFEDWKKFIKDKGLSFINVGITRDIYNQAKENPRSLIPSKTTLESINYQDTYDIYSTPRVWILDKDKKIIAKSLSIGQIERLIDDLQDRSDDKKLFELDENATDIK</sequence>
<protein>
    <recommendedName>
        <fullName evidence="4">Thioredoxin domain-containing protein</fullName>
    </recommendedName>
</protein>
<organism evidence="5 6">
    <name type="scientific">Brumimicrobium salinarum</name>
    <dbReference type="NCBI Taxonomy" id="2058658"/>
    <lineage>
        <taxon>Bacteria</taxon>
        <taxon>Pseudomonadati</taxon>
        <taxon>Bacteroidota</taxon>
        <taxon>Flavobacteriia</taxon>
        <taxon>Flavobacteriales</taxon>
        <taxon>Crocinitomicaceae</taxon>
        <taxon>Brumimicrobium</taxon>
    </lineage>
</organism>